<dbReference type="InterPro" id="IPR025293">
    <property type="entry name" value="YfiR/HmsC-like"/>
</dbReference>
<proteinExistence type="predicted"/>
<gene>
    <name evidence="2" type="ORF">F0U60_17465</name>
</gene>
<dbReference type="RefSeq" id="WP_395821034.1">
    <property type="nucleotide sequence ID" value="NZ_CP043494.1"/>
</dbReference>
<dbReference type="Proteomes" id="UP001611383">
    <property type="component" value="Chromosome"/>
</dbReference>
<sequence>MQRASGVCGAKQAGKGRRQKTPGTWLKALGLMLVLLASEASWAEGLPPTLRASLLVRILAYDRRMGTQPPPLTVAVLHREGNSGSEQFGQEFTRALELASRGRSVLGRPVRIIRIGFREPSQLKEELAQAHVVALYVCEGLEAHTDGIARVTRQLSILSFAGSRAELDQGLAIGLSRQGDSPIILVRLSAARAEGADLDAGLLSLSQIVEPPRSTP</sequence>
<reference evidence="2 3" key="1">
    <citation type="submission" date="2019-08" db="EMBL/GenBank/DDBJ databases">
        <title>Archangium and Cystobacter genomes.</title>
        <authorList>
            <person name="Chen I.-C.K."/>
            <person name="Wielgoss S."/>
        </authorList>
    </citation>
    <scope>NUCLEOTIDE SEQUENCE [LARGE SCALE GENOMIC DNA]</scope>
    <source>
        <strain evidence="2 3">Cbm 6</strain>
    </source>
</reference>
<dbReference type="EMBL" id="CP043494">
    <property type="protein sequence ID" value="WNG45693.1"/>
    <property type="molecule type" value="Genomic_DNA"/>
</dbReference>
<keyword evidence="3" id="KW-1185">Reference proteome</keyword>
<organism evidence="2 3">
    <name type="scientific">Archangium minus</name>
    <dbReference type="NCBI Taxonomy" id="83450"/>
    <lineage>
        <taxon>Bacteria</taxon>
        <taxon>Pseudomonadati</taxon>
        <taxon>Myxococcota</taxon>
        <taxon>Myxococcia</taxon>
        <taxon>Myxococcales</taxon>
        <taxon>Cystobacterineae</taxon>
        <taxon>Archangiaceae</taxon>
        <taxon>Archangium</taxon>
    </lineage>
</organism>
<evidence type="ECO:0000256" key="1">
    <source>
        <dbReference type="SAM" id="MobiDB-lite"/>
    </source>
</evidence>
<accession>A0ABY9WPY8</accession>
<name>A0ABY9WPY8_9BACT</name>
<evidence type="ECO:0000313" key="3">
    <source>
        <dbReference type="Proteomes" id="UP001611383"/>
    </source>
</evidence>
<dbReference type="Pfam" id="PF13689">
    <property type="entry name" value="DUF4154"/>
    <property type="match status" value="1"/>
</dbReference>
<feature type="region of interest" description="Disordered" evidence="1">
    <location>
        <begin position="1"/>
        <end position="20"/>
    </location>
</feature>
<protein>
    <submittedName>
        <fullName evidence="2">YfiR family protein</fullName>
    </submittedName>
</protein>
<evidence type="ECO:0000313" key="2">
    <source>
        <dbReference type="EMBL" id="WNG45693.1"/>
    </source>
</evidence>